<dbReference type="Gene3D" id="1.10.150.240">
    <property type="entry name" value="Putative phosphatase, domain 2"/>
    <property type="match status" value="1"/>
</dbReference>
<dbReference type="InterPro" id="IPR036412">
    <property type="entry name" value="HAD-like_sf"/>
</dbReference>
<dbReference type="CDD" id="cd07505">
    <property type="entry name" value="HAD_BPGM-like"/>
    <property type="match status" value="1"/>
</dbReference>
<evidence type="ECO:0000313" key="6">
    <source>
        <dbReference type="EMBL" id="GEO37789.1"/>
    </source>
</evidence>
<dbReference type="Proteomes" id="UP000321523">
    <property type="component" value="Unassembled WGS sequence"/>
</dbReference>
<evidence type="ECO:0000256" key="2">
    <source>
        <dbReference type="ARBA" id="ARBA00006171"/>
    </source>
</evidence>
<dbReference type="InterPro" id="IPR023198">
    <property type="entry name" value="PGP-like_dom2"/>
</dbReference>
<evidence type="ECO:0000256" key="4">
    <source>
        <dbReference type="ARBA" id="ARBA00022842"/>
    </source>
</evidence>
<keyword evidence="7" id="KW-1185">Reference proteome</keyword>
<dbReference type="AlphaFoldDB" id="A0A512DMU1"/>
<dbReference type="Pfam" id="PF00702">
    <property type="entry name" value="Hydrolase"/>
    <property type="match status" value="1"/>
</dbReference>
<dbReference type="SUPFAM" id="SSF56784">
    <property type="entry name" value="HAD-like"/>
    <property type="match status" value="1"/>
</dbReference>
<protein>
    <submittedName>
        <fullName evidence="6">Haloacid dehalogenase</fullName>
    </submittedName>
</protein>
<evidence type="ECO:0000256" key="5">
    <source>
        <dbReference type="ARBA" id="ARBA00023277"/>
    </source>
</evidence>
<dbReference type="InterPro" id="IPR006439">
    <property type="entry name" value="HAD-SF_hydro_IA"/>
</dbReference>
<proteinExistence type="inferred from homology"/>
<dbReference type="SFLD" id="SFLDG01129">
    <property type="entry name" value="C1.5:_HAD__Beta-PGM__Phosphata"/>
    <property type="match status" value="1"/>
</dbReference>
<dbReference type="NCBIfam" id="TIGR01509">
    <property type="entry name" value="HAD-SF-IA-v3"/>
    <property type="match status" value="1"/>
</dbReference>
<dbReference type="GO" id="GO:0046872">
    <property type="term" value="F:metal ion binding"/>
    <property type="evidence" value="ECO:0007669"/>
    <property type="project" value="UniProtKB-KW"/>
</dbReference>
<dbReference type="EMBL" id="BJYZ01000007">
    <property type="protein sequence ID" value="GEO37789.1"/>
    <property type="molecule type" value="Genomic_DNA"/>
</dbReference>
<evidence type="ECO:0000256" key="1">
    <source>
        <dbReference type="ARBA" id="ARBA00001946"/>
    </source>
</evidence>
<dbReference type="SFLD" id="SFLDS00003">
    <property type="entry name" value="Haloacid_Dehalogenase"/>
    <property type="match status" value="1"/>
</dbReference>
<evidence type="ECO:0000256" key="3">
    <source>
        <dbReference type="ARBA" id="ARBA00022723"/>
    </source>
</evidence>
<evidence type="ECO:0000313" key="7">
    <source>
        <dbReference type="Proteomes" id="UP000321523"/>
    </source>
</evidence>
<gene>
    <name evidence="6" type="ORF">SAE02_19370</name>
</gene>
<comment type="similarity">
    <text evidence="2">Belongs to the HAD-like hydrolase superfamily. CbbY/CbbZ/Gph/YieH family.</text>
</comment>
<keyword evidence="4" id="KW-0460">Magnesium</keyword>
<comment type="cofactor">
    <cofactor evidence="1">
        <name>Mg(2+)</name>
        <dbReference type="ChEBI" id="CHEBI:18420"/>
    </cofactor>
</comment>
<dbReference type="RefSeq" id="WP_044426706.1">
    <property type="nucleotide sequence ID" value="NZ_BJYZ01000007.1"/>
</dbReference>
<dbReference type="InterPro" id="IPR023214">
    <property type="entry name" value="HAD_sf"/>
</dbReference>
<dbReference type="PANTHER" id="PTHR46193">
    <property type="entry name" value="6-PHOSPHOGLUCONATE PHOSPHATASE"/>
    <property type="match status" value="1"/>
</dbReference>
<accession>A0A512DMU1</accession>
<keyword evidence="5" id="KW-0119">Carbohydrate metabolism</keyword>
<comment type="caution">
    <text evidence="6">The sequence shown here is derived from an EMBL/GenBank/DDBJ whole genome shotgun (WGS) entry which is preliminary data.</text>
</comment>
<sequence length="216" mass="24313">MNDNQQFRAVMWDIDGTLLLSESMHFRALRHTVGTEGKHVPDDFHHEIVGRAARVVYQTVRERFDLEMSFDQFRRLKYGYYTEHAHEIQVRPGALEAWRTFEEHGLRQALVSNSDRIVVNANIRVLGLEQPGFISVSINDVVNGKPHPEPYHRGAALLGVEPHQCIAVEDSPTGARAAHAAGTRVIAWPEDVELEFPPEIPPISDIGAEVANILKV</sequence>
<dbReference type="InterPro" id="IPR051600">
    <property type="entry name" value="Beta-PGM-like"/>
</dbReference>
<keyword evidence="3" id="KW-0479">Metal-binding</keyword>
<reference evidence="6 7" key="1">
    <citation type="submission" date="2019-07" db="EMBL/GenBank/DDBJ databases">
        <title>Whole genome shotgun sequence of Skermanella aerolata NBRC 106429.</title>
        <authorList>
            <person name="Hosoyama A."/>
            <person name="Uohara A."/>
            <person name="Ohji S."/>
            <person name="Ichikawa N."/>
        </authorList>
    </citation>
    <scope>NUCLEOTIDE SEQUENCE [LARGE SCALE GENOMIC DNA]</scope>
    <source>
        <strain evidence="6 7">NBRC 106429</strain>
    </source>
</reference>
<dbReference type="OrthoDB" id="9800058at2"/>
<dbReference type="PROSITE" id="PS01228">
    <property type="entry name" value="COF_1"/>
    <property type="match status" value="1"/>
</dbReference>
<dbReference type="GO" id="GO:0003824">
    <property type="term" value="F:catalytic activity"/>
    <property type="evidence" value="ECO:0007669"/>
    <property type="project" value="UniProtKB-ARBA"/>
</dbReference>
<organism evidence="6 7">
    <name type="scientific">Skermanella aerolata</name>
    <dbReference type="NCBI Taxonomy" id="393310"/>
    <lineage>
        <taxon>Bacteria</taxon>
        <taxon>Pseudomonadati</taxon>
        <taxon>Pseudomonadota</taxon>
        <taxon>Alphaproteobacteria</taxon>
        <taxon>Rhodospirillales</taxon>
        <taxon>Azospirillaceae</taxon>
        <taxon>Skermanella</taxon>
    </lineage>
</organism>
<dbReference type="Gene3D" id="3.40.50.1000">
    <property type="entry name" value="HAD superfamily/HAD-like"/>
    <property type="match status" value="1"/>
</dbReference>
<name>A0A512DMU1_9PROT</name>
<dbReference type="PANTHER" id="PTHR46193:SF18">
    <property type="entry name" value="HEXITOL PHOSPHATASE B"/>
    <property type="match status" value="1"/>
</dbReference>